<organism evidence="2 3">
    <name type="scientific">Putridiphycobacter roseus</name>
    <dbReference type="NCBI Taxonomy" id="2219161"/>
    <lineage>
        <taxon>Bacteria</taxon>
        <taxon>Pseudomonadati</taxon>
        <taxon>Bacteroidota</taxon>
        <taxon>Flavobacteriia</taxon>
        <taxon>Flavobacteriales</taxon>
        <taxon>Crocinitomicaceae</taxon>
        <taxon>Putridiphycobacter</taxon>
    </lineage>
</organism>
<keyword evidence="1" id="KW-1133">Transmembrane helix</keyword>
<evidence type="ECO:0000256" key="1">
    <source>
        <dbReference type="SAM" id="Phobius"/>
    </source>
</evidence>
<dbReference type="EMBL" id="QKSB01000002">
    <property type="protein sequence ID" value="PZE18029.1"/>
    <property type="molecule type" value="Genomic_DNA"/>
</dbReference>
<evidence type="ECO:0008006" key="4">
    <source>
        <dbReference type="Google" id="ProtNLM"/>
    </source>
</evidence>
<dbReference type="AlphaFoldDB" id="A0A2W1N0F8"/>
<gene>
    <name evidence="2" type="ORF">DNU06_05270</name>
</gene>
<comment type="caution">
    <text evidence="2">The sequence shown here is derived from an EMBL/GenBank/DDBJ whole genome shotgun (WGS) entry which is preliminary data.</text>
</comment>
<feature type="transmembrane region" description="Helical" evidence="1">
    <location>
        <begin position="12"/>
        <end position="31"/>
    </location>
</feature>
<proteinExistence type="predicted"/>
<sequence length="794" mass="91336">MKIAKLNMRKNKLKILFIGLLFILGFGYYLANEKAKGYGYTGAIDVVKTYFHNKDLSKKVSAKVLNIEIDKGDWEFIKTKRQIALDRGIQINEGDKYVPCALDVAGEKVSGEIRLKGHMTDHLMSDKWSFRIKAKDSIMGMYRFSIQHPGTRNYVYEWIYHQLLKSEGVIYLIYDFIDVNINGNNLGIYAMEEHFGQHVLERNNRQKGAILRWNPTLYWDWRIDELQGNFIDEQYSHFSSSYAEPYDKGTVKKDSFLLNNYQIGASLLESFRRGEKITSEVFDVEKMARFHVIIDLVGGYHSLDWSDVKFYYNGLTERIEPVGYESFSIRPTTKIAGQRVPNNFEKLKFNYHDQLFSDPIFFESYIKNLERIVSEAYLNAFFKAIQPELDEKMGLIAKEWAYRKVSFEGYYENVRLIRNNISIPKPFHAFLKEAGEDSLEISLTPVSDFPIQIIGIKRKNKFIALDSVINIPAKARNTYTHYFNYTLKKSFKKATNLFLVAKIPGSSFPFEVELNEFPSYKYETKEEMGIAPIEKNVLADTTLTKIGNEWYFNTKAIDLDKKILIPAAVTLTIYPFQTLKIHGDGQFLVQGELVIQGKSKENPLKIKNEKSIPIHVIKGKFQAENVSFTGEGSIVAEESQLIFHHCLFYDKSTDLIAATRSNVYLNNCLSGGLTSLGQFDECEVLVNECTFKNGNKLLYSNGSFLQFSKNRIENFKSIATLDYASIFKTFNSEFSGNDTLFLMRKGSVYNDIASNFDNNLLGLVLWNDPKFMGDAQFSFYKSNTKGIKKITSKI</sequence>
<keyword evidence="3" id="KW-1185">Reference proteome</keyword>
<protein>
    <recommendedName>
        <fullName evidence="4">Right handed beta helix domain-containing protein</fullName>
    </recommendedName>
</protein>
<dbReference type="Proteomes" id="UP000249248">
    <property type="component" value="Unassembled WGS sequence"/>
</dbReference>
<keyword evidence="1" id="KW-0472">Membrane</keyword>
<name>A0A2W1N0F8_9FLAO</name>
<evidence type="ECO:0000313" key="2">
    <source>
        <dbReference type="EMBL" id="PZE18029.1"/>
    </source>
</evidence>
<reference evidence="2 3" key="1">
    <citation type="submission" date="2018-06" db="EMBL/GenBank/DDBJ databases">
        <title>The draft genome sequence of Crocinitomix sp. SM1701.</title>
        <authorList>
            <person name="Zhang X."/>
        </authorList>
    </citation>
    <scope>NUCLEOTIDE SEQUENCE [LARGE SCALE GENOMIC DNA]</scope>
    <source>
        <strain evidence="2 3">SM1701</strain>
    </source>
</reference>
<keyword evidence="1" id="KW-0812">Transmembrane</keyword>
<accession>A0A2W1N0F8</accession>
<evidence type="ECO:0000313" key="3">
    <source>
        <dbReference type="Proteomes" id="UP000249248"/>
    </source>
</evidence>